<sequence>MPSDDNKNNPQHLSRQNVRVSPPSVCVLFDATAAGRTNGATAAPTPPPALSPRPIGYTPPPTSPLCNSYCGEHQQDKQQQQKQCTSAAEMAVLSAPPSSRGVGAAPSLFARRRVPAPPLCFAPLRDSSASFCSPCGVGAFGLCSPRSPALSIATTIGNNLSFLEKSTRRWGRQKDWRIGTCSGNEAKGN</sequence>
<feature type="region of interest" description="Disordered" evidence="1">
    <location>
        <begin position="37"/>
        <end position="58"/>
    </location>
</feature>
<reference evidence="2 3" key="1">
    <citation type="submission" date="2024-10" db="EMBL/GenBank/DDBJ databases">
        <authorList>
            <person name="Kim D."/>
        </authorList>
    </citation>
    <scope>NUCLEOTIDE SEQUENCE [LARGE SCALE GENOMIC DNA]</scope>
    <source>
        <strain evidence="2">BH-2024</strain>
    </source>
</reference>
<name>A0ABD2LL72_9BILA</name>
<organism evidence="2 3">
    <name type="scientific">Heterodera trifolii</name>
    <dbReference type="NCBI Taxonomy" id="157864"/>
    <lineage>
        <taxon>Eukaryota</taxon>
        <taxon>Metazoa</taxon>
        <taxon>Ecdysozoa</taxon>
        <taxon>Nematoda</taxon>
        <taxon>Chromadorea</taxon>
        <taxon>Rhabditida</taxon>
        <taxon>Tylenchina</taxon>
        <taxon>Tylenchomorpha</taxon>
        <taxon>Tylenchoidea</taxon>
        <taxon>Heteroderidae</taxon>
        <taxon>Heteroderinae</taxon>
        <taxon>Heterodera</taxon>
    </lineage>
</organism>
<dbReference type="AlphaFoldDB" id="A0ABD2LL72"/>
<accession>A0ABD2LL72</accession>
<proteinExistence type="predicted"/>
<protein>
    <submittedName>
        <fullName evidence="2">Uncharacterized protein</fullName>
    </submittedName>
</protein>
<keyword evidence="3" id="KW-1185">Reference proteome</keyword>
<dbReference type="EMBL" id="JBICBT010000362">
    <property type="protein sequence ID" value="KAL3115971.1"/>
    <property type="molecule type" value="Genomic_DNA"/>
</dbReference>
<feature type="compositionally biased region" description="Pro residues" evidence="1">
    <location>
        <begin position="44"/>
        <end position="58"/>
    </location>
</feature>
<gene>
    <name evidence="2" type="ORF">niasHT_007271</name>
</gene>
<dbReference type="Proteomes" id="UP001620626">
    <property type="component" value="Unassembled WGS sequence"/>
</dbReference>
<comment type="caution">
    <text evidence="2">The sequence shown here is derived from an EMBL/GenBank/DDBJ whole genome shotgun (WGS) entry which is preliminary data.</text>
</comment>
<evidence type="ECO:0000313" key="3">
    <source>
        <dbReference type="Proteomes" id="UP001620626"/>
    </source>
</evidence>
<evidence type="ECO:0000256" key="1">
    <source>
        <dbReference type="SAM" id="MobiDB-lite"/>
    </source>
</evidence>
<evidence type="ECO:0000313" key="2">
    <source>
        <dbReference type="EMBL" id="KAL3115971.1"/>
    </source>
</evidence>